<evidence type="ECO:0000256" key="3">
    <source>
        <dbReference type="ARBA" id="ARBA00022741"/>
    </source>
</evidence>
<dbReference type="SUPFAM" id="SSF50331">
    <property type="entry name" value="MOP-like"/>
    <property type="match status" value="1"/>
</dbReference>
<proteinExistence type="predicted"/>
<evidence type="ECO:0000313" key="7">
    <source>
        <dbReference type="Proteomes" id="UP001410394"/>
    </source>
</evidence>
<dbReference type="InterPro" id="IPR008995">
    <property type="entry name" value="Mo/tungstate-bd_C_term_dom"/>
</dbReference>
<dbReference type="InterPro" id="IPR013611">
    <property type="entry name" value="Transp-assoc_OB_typ2"/>
</dbReference>
<accession>A0ABU9YW26</accession>
<dbReference type="SMART" id="SM00382">
    <property type="entry name" value="AAA"/>
    <property type="match status" value="1"/>
</dbReference>
<dbReference type="Gene3D" id="2.40.50.140">
    <property type="entry name" value="Nucleic acid-binding proteins"/>
    <property type="match status" value="1"/>
</dbReference>
<dbReference type="GO" id="GO:0005524">
    <property type="term" value="F:ATP binding"/>
    <property type="evidence" value="ECO:0007669"/>
    <property type="project" value="UniProtKB-KW"/>
</dbReference>
<protein>
    <submittedName>
        <fullName evidence="6">ABC transporter ATP-binding protein</fullName>
    </submittedName>
</protein>
<keyword evidence="2" id="KW-0472">Membrane</keyword>
<keyword evidence="2" id="KW-1003">Cell membrane</keyword>
<evidence type="ECO:0000256" key="4">
    <source>
        <dbReference type="ARBA" id="ARBA00022840"/>
    </source>
</evidence>
<evidence type="ECO:0000313" key="6">
    <source>
        <dbReference type="EMBL" id="MEN3067940.1"/>
    </source>
</evidence>
<reference evidence="6 7" key="1">
    <citation type="journal article" date="2018" name="Int. J. Syst. Evol. Microbiol.">
        <title>Uliginosibacterium sediminicola sp. nov., isolated from freshwater sediment.</title>
        <authorList>
            <person name="Hwang W.M."/>
            <person name="Kim S.M."/>
            <person name="Kang K."/>
            <person name="Ahn T.Y."/>
        </authorList>
    </citation>
    <scope>NUCLEOTIDE SEQUENCE [LARGE SCALE GENOMIC DNA]</scope>
    <source>
        <strain evidence="6 7">M1-21</strain>
    </source>
</reference>
<dbReference type="PROSITE" id="PS50893">
    <property type="entry name" value="ABC_TRANSPORTER_2"/>
    <property type="match status" value="1"/>
</dbReference>
<dbReference type="InterPro" id="IPR003593">
    <property type="entry name" value="AAA+_ATPase"/>
</dbReference>
<evidence type="ECO:0000259" key="5">
    <source>
        <dbReference type="PROSITE" id="PS50893"/>
    </source>
</evidence>
<keyword evidence="4 6" id="KW-0067">ATP-binding</keyword>
<dbReference type="Pfam" id="PF08402">
    <property type="entry name" value="TOBE_2"/>
    <property type="match status" value="1"/>
</dbReference>
<keyword evidence="3" id="KW-0547">Nucleotide-binding</keyword>
<sequence>MSTPAHGFSITLDDILHQYGSSVAVDHVTLEIAAGKLVSLLGPSGCGKTTLLRIIGGFIQQTSGRVIVGGRPIDDLPPNKREVGIVFQNYALFPHMSVADNIAYGLAARGEDRALQKKRTAEMLELVQMAHLADRLPRALSGGQQQRVALARALAVEPRILLLDEPFAALDKSLRLDMQIEIKRIQRQSGTTCIMVTHDQEEALSMSDSVAVLNRGKLEQFGTPSEIYDRPQSLFVNQFVGSANQLEGRLARLSADACEVQLASGQSLLCAAPRMALAEGSAVIACVRPESLRLSSDGSGMPATVELGMPLGPTIVHEVITDDGLRLKTSEPRLPGLEPRASGTRIGVSPLAASAIQVFSAQV</sequence>
<dbReference type="PANTHER" id="PTHR42781:SF4">
    <property type="entry name" value="SPERMIDINE_PUTRESCINE IMPORT ATP-BINDING PROTEIN POTA"/>
    <property type="match status" value="1"/>
</dbReference>
<evidence type="ECO:0000256" key="2">
    <source>
        <dbReference type="ARBA" id="ARBA00022475"/>
    </source>
</evidence>
<keyword evidence="1" id="KW-0813">Transport</keyword>
<dbReference type="Pfam" id="PF00005">
    <property type="entry name" value="ABC_tran"/>
    <property type="match status" value="1"/>
</dbReference>
<keyword evidence="7" id="KW-1185">Reference proteome</keyword>
<organism evidence="6 7">
    <name type="scientific">Uliginosibacterium sediminicola</name>
    <dbReference type="NCBI Taxonomy" id="2024550"/>
    <lineage>
        <taxon>Bacteria</taxon>
        <taxon>Pseudomonadati</taxon>
        <taxon>Pseudomonadota</taxon>
        <taxon>Betaproteobacteria</taxon>
        <taxon>Rhodocyclales</taxon>
        <taxon>Zoogloeaceae</taxon>
        <taxon>Uliginosibacterium</taxon>
    </lineage>
</organism>
<feature type="domain" description="ABC transporter" evidence="5">
    <location>
        <begin position="10"/>
        <end position="240"/>
    </location>
</feature>
<dbReference type="RefSeq" id="WP_345918703.1">
    <property type="nucleotide sequence ID" value="NZ_JBDIVE010000002.1"/>
</dbReference>
<dbReference type="InterPro" id="IPR050093">
    <property type="entry name" value="ABC_SmlMolc_Importer"/>
</dbReference>
<dbReference type="InterPro" id="IPR003439">
    <property type="entry name" value="ABC_transporter-like_ATP-bd"/>
</dbReference>
<dbReference type="InterPro" id="IPR027417">
    <property type="entry name" value="P-loop_NTPase"/>
</dbReference>
<name>A0ABU9YW26_9RHOO</name>
<gene>
    <name evidence="6" type="ORF">ABDB84_05565</name>
</gene>
<dbReference type="PROSITE" id="PS00211">
    <property type="entry name" value="ABC_TRANSPORTER_1"/>
    <property type="match status" value="1"/>
</dbReference>
<dbReference type="Gene3D" id="3.40.50.300">
    <property type="entry name" value="P-loop containing nucleotide triphosphate hydrolases"/>
    <property type="match status" value="1"/>
</dbReference>
<evidence type="ECO:0000256" key="1">
    <source>
        <dbReference type="ARBA" id="ARBA00022448"/>
    </source>
</evidence>
<dbReference type="InterPro" id="IPR017871">
    <property type="entry name" value="ABC_transporter-like_CS"/>
</dbReference>
<dbReference type="Proteomes" id="UP001410394">
    <property type="component" value="Unassembled WGS sequence"/>
</dbReference>
<dbReference type="InterPro" id="IPR012340">
    <property type="entry name" value="NA-bd_OB-fold"/>
</dbReference>
<dbReference type="Gene3D" id="2.40.50.100">
    <property type="match status" value="1"/>
</dbReference>
<comment type="caution">
    <text evidence="6">The sequence shown here is derived from an EMBL/GenBank/DDBJ whole genome shotgun (WGS) entry which is preliminary data.</text>
</comment>
<dbReference type="SUPFAM" id="SSF52540">
    <property type="entry name" value="P-loop containing nucleoside triphosphate hydrolases"/>
    <property type="match status" value="1"/>
</dbReference>
<dbReference type="EMBL" id="JBDIVE010000002">
    <property type="protein sequence ID" value="MEN3067940.1"/>
    <property type="molecule type" value="Genomic_DNA"/>
</dbReference>
<dbReference type="PANTHER" id="PTHR42781">
    <property type="entry name" value="SPERMIDINE/PUTRESCINE IMPORT ATP-BINDING PROTEIN POTA"/>
    <property type="match status" value="1"/>
</dbReference>